<comment type="caution">
    <text evidence="2">The sequence shown here is derived from an EMBL/GenBank/DDBJ whole genome shotgun (WGS) entry which is preliminary data.</text>
</comment>
<name>A0ABT9YAK3_9FIRM</name>
<dbReference type="PANTHER" id="PTHR11695:SF294">
    <property type="entry name" value="RETICULON-4-INTERACTING PROTEIN 1, MITOCHONDRIAL"/>
    <property type="match status" value="1"/>
</dbReference>
<keyword evidence="2" id="KW-0560">Oxidoreductase</keyword>
<dbReference type="EC" id="1.1.1.1" evidence="2"/>
<gene>
    <name evidence="2" type="ORF">J2S01_002494</name>
</gene>
<feature type="domain" description="Enoyl reductase (ER)" evidence="1">
    <location>
        <begin position="10"/>
        <end position="330"/>
    </location>
</feature>
<dbReference type="Proteomes" id="UP001239167">
    <property type="component" value="Unassembled WGS sequence"/>
</dbReference>
<accession>A0ABT9YAK3</accession>
<dbReference type="InterPro" id="IPR036291">
    <property type="entry name" value="NAD(P)-bd_dom_sf"/>
</dbReference>
<dbReference type="PANTHER" id="PTHR11695">
    <property type="entry name" value="ALCOHOL DEHYDROGENASE RELATED"/>
    <property type="match status" value="1"/>
</dbReference>
<dbReference type="Pfam" id="PF13602">
    <property type="entry name" value="ADH_zinc_N_2"/>
    <property type="match status" value="1"/>
</dbReference>
<dbReference type="Gene3D" id="3.90.180.10">
    <property type="entry name" value="Medium-chain alcohol dehydrogenases, catalytic domain"/>
    <property type="match status" value="1"/>
</dbReference>
<evidence type="ECO:0000313" key="2">
    <source>
        <dbReference type="EMBL" id="MDQ0204761.1"/>
    </source>
</evidence>
<organism evidence="2 3">
    <name type="scientific">Pectinatus haikarae</name>
    <dbReference type="NCBI Taxonomy" id="349096"/>
    <lineage>
        <taxon>Bacteria</taxon>
        <taxon>Bacillati</taxon>
        <taxon>Bacillota</taxon>
        <taxon>Negativicutes</taxon>
        <taxon>Selenomonadales</taxon>
        <taxon>Selenomonadaceae</taxon>
        <taxon>Pectinatus</taxon>
    </lineage>
</organism>
<keyword evidence="3" id="KW-1185">Reference proteome</keyword>
<protein>
    <submittedName>
        <fullName evidence="2">Alcohol dehydrogenase</fullName>
        <ecNumber evidence="2">1.1.1.1</ecNumber>
    </submittedName>
</protein>
<dbReference type="Gene3D" id="3.40.50.720">
    <property type="entry name" value="NAD(P)-binding Rossmann-like Domain"/>
    <property type="match status" value="1"/>
</dbReference>
<reference evidence="2 3" key="1">
    <citation type="submission" date="2023-07" db="EMBL/GenBank/DDBJ databases">
        <title>Genomic Encyclopedia of Type Strains, Phase IV (KMG-IV): sequencing the most valuable type-strain genomes for metagenomic binning, comparative biology and taxonomic classification.</title>
        <authorList>
            <person name="Goeker M."/>
        </authorList>
    </citation>
    <scope>NUCLEOTIDE SEQUENCE [LARGE SCALE GENOMIC DNA]</scope>
    <source>
        <strain evidence="2 3">DSM 16980</strain>
    </source>
</reference>
<dbReference type="CDD" id="cd05289">
    <property type="entry name" value="MDR_like_2"/>
    <property type="match status" value="1"/>
</dbReference>
<dbReference type="InterPro" id="IPR011032">
    <property type="entry name" value="GroES-like_sf"/>
</dbReference>
<dbReference type="GO" id="GO:0004022">
    <property type="term" value="F:alcohol dehydrogenase (NAD+) activity"/>
    <property type="evidence" value="ECO:0007669"/>
    <property type="project" value="UniProtKB-EC"/>
</dbReference>
<dbReference type="SMART" id="SM00829">
    <property type="entry name" value="PKS_ER"/>
    <property type="match status" value="1"/>
</dbReference>
<evidence type="ECO:0000313" key="3">
    <source>
        <dbReference type="Proteomes" id="UP001239167"/>
    </source>
</evidence>
<sequence length="333" mass="36934">MKAFIIDRYGTKAMVRLGEMPEPELQDDDLLVKIHAASVNPLDLRIRSGKLKLILPYQLPLILGNDLAGVVVKIGAKVRQFKPGDEVYARTDKERIGAFAEFISIRESAVAKKPEKVTMEEAASLPLVGLTAWQVLNENANIQKKQKILIHAGSGGVGSFAIQLAKHMGAIVATTTSTANIAWVKRLGADMVIDYKNEDFRTVLHDYDVVFDTLGGEILEKSLQVLKPGGKLISVAGPPDQHFAENMKLSWGLKLGLRFLSYQVRRKAKKHQVDYSFFFMRPSGDQLREISSLINLGIIHPVVDKVFPFESTKEALAYVENGRAKGKVIIKMI</sequence>
<dbReference type="SUPFAM" id="SSF50129">
    <property type="entry name" value="GroES-like"/>
    <property type="match status" value="1"/>
</dbReference>
<evidence type="ECO:0000259" key="1">
    <source>
        <dbReference type="SMART" id="SM00829"/>
    </source>
</evidence>
<proteinExistence type="predicted"/>
<dbReference type="InterPro" id="IPR013154">
    <property type="entry name" value="ADH-like_N"/>
</dbReference>
<dbReference type="InterPro" id="IPR050700">
    <property type="entry name" value="YIM1/Zinc_Alcohol_DH_Fams"/>
</dbReference>
<dbReference type="EMBL" id="JAUSUE010000021">
    <property type="protein sequence ID" value="MDQ0204761.1"/>
    <property type="molecule type" value="Genomic_DNA"/>
</dbReference>
<dbReference type="Pfam" id="PF08240">
    <property type="entry name" value="ADH_N"/>
    <property type="match status" value="1"/>
</dbReference>
<dbReference type="InterPro" id="IPR020843">
    <property type="entry name" value="ER"/>
</dbReference>
<dbReference type="SUPFAM" id="SSF51735">
    <property type="entry name" value="NAD(P)-binding Rossmann-fold domains"/>
    <property type="match status" value="1"/>
</dbReference>
<dbReference type="RefSeq" id="WP_196605681.1">
    <property type="nucleotide sequence ID" value="NZ_CP116940.1"/>
</dbReference>